<dbReference type="PANTHER" id="PTHR12147:SF26">
    <property type="entry name" value="PEPTIDASE M28 DOMAIN-CONTAINING PROTEIN"/>
    <property type="match status" value="1"/>
</dbReference>
<protein>
    <recommendedName>
        <fullName evidence="1">Peptidase M28 domain-containing protein</fullName>
    </recommendedName>
</protein>
<dbReference type="Gene3D" id="3.40.630.10">
    <property type="entry name" value="Zn peptidases"/>
    <property type="match status" value="1"/>
</dbReference>
<organism evidence="2 3">
    <name type="scientific">Massilia varians</name>
    <dbReference type="NCBI Taxonomy" id="457921"/>
    <lineage>
        <taxon>Bacteria</taxon>
        <taxon>Pseudomonadati</taxon>
        <taxon>Pseudomonadota</taxon>
        <taxon>Betaproteobacteria</taxon>
        <taxon>Burkholderiales</taxon>
        <taxon>Oxalobacteraceae</taxon>
        <taxon>Telluria group</taxon>
        <taxon>Massilia</taxon>
    </lineage>
</organism>
<dbReference type="Proteomes" id="UP001163336">
    <property type="component" value="Chromosome"/>
</dbReference>
<evidence type="ECO:0000313" key="3">
    <source>
        <dbReference type="Proteomes" id="UP001163336"/>
    </source>
</evidence>
<dbReference type="SUPFAM" id="SSF53187">
    <property type="entry name" value="Zn-dependent exopeptidases"/>
    <property type="match status" value="1"/>
</dbReference>
<evidence type="ECO:0000313" key="2">
    <source>
        <dbReference type="EMBL" id="BDT60533.1"/>
    </source>
</evidence>
<sequence length="354" mass="38513">MRKWLHWSHERLGARRPTAMRKLARSHWKILIAILLAIALATLTLETDSAAPAADLSVRLRTHVGAIASQEHNTATPRALEQAARHIEATLEGYGYRLRRQDYEAGGQKVRNIEVSVSNTAPGAKPERIFIVGAHYDSARGASGANRSGNDGGSGTAAVLELARLLKTMQPSRGTEVKFVFFVNEETPSHLANAMGDEVGSMQHARDLKKNGHNVEEALILETIGWYSQARNSQKLPPGLEQHYPSTGNFIAFVGTLESSALVRQALAAFKAQSDLPTEGLAAPAHVMGVTLSDHSSYNRQGYPALMITDTAFLRYPYYHTAEDTPDKLDYASMARVVKGLARTMESLAGAATT</sequence>
<feature type="domain" description="Peptidase M28" evidence="1">
    <location>
        <begin position="121"/>
        <end position="343"/>
    </location>
</feature>
<proteinExistence type="predicted"/>
<dbReference type="InterPro" id="IPR007484">
    <property type="entry name" value="Peptidase_M28"/>
</dbReference>
<dbReference type="EMBL" id="AP026966">
    <property type="protein sequence ID" value="BDT60533.1"/>
    <property type="molecule type" value="Genomic_DNA"/>
</dbReference>
<evidence type="ECO:0000259" key="1">
    <source>
        <dbReference type="Pfam" id="PF04389"/>
    </source>
</evidence>
<name>A0ABN6TGN2_9BURK</name>
<accession>A0ABN6TGN2</accession>
<reference evidence="2" key="1">
    <citation type="submission" date="2022-11" db="EMBL/GenBank/DDBJ databases">
        <title>Isolation and characterization of PLA-degrading bacterium Massilia sp. from Antarctic soil.</title>
        <authorList>
            <person name="Sato K."/>
            <person name="Gomez-Fuentes C."/>
            <person name="Ahmad S.A."/>
            <person name="Zulkharnain A."/>
        </authorList>
    </citation>
    <scope>NUCLEOTIDE SEQUENCE</scope>
    <source>
        <strain evidence="2">N-3</strain>
    </source>
</reference>
<dbReference type="PANTHER" id="PTHR12147">
    <property type="entry name" value="METALLOPEPTIDASE M28 FAMILY MEMBER"/>
    <property type="match status" value="1"/>
</dbReference>
<dbReference type="InterPro" id="IPR045175">
    <property type="entry name" value="M28_fam"/>
</dbReference>
<dbReference type="Pfam" id="PF04389">
    <property type="entry name" value="Peptidase_M28"/>
    <property type="match status" value="1"/>
</dbReference>
<keyword evidence="3" id="KW-1185">Reference proteome</keyword>
<gene>
    <name evidence="2" type="ORF">MasN3_40270</name>
</gene>